<dbReference type="GO" id="GO:0008999">
    <property type="term" value="F:protein-N-terminal-alanine acetyltransferase activity"/>
    <property type="evidence" value="ECO:0007669"/>
    <property type="project" value="TreeGrafter"/>
</dbReference>
<dbReference type="Pfam" id="PF13302">
    <property type="entry name" value="Acetyltransf_3"/>
    <property type="match status" value="1"/>
</dbReference>
<dbReference type="Gene3D" id="3.40.630.30">
    <property type="match status" value="1"/>
</dbReference>
<dbReference type="GO" id="GO:0005737">
    <property type="term" value="C:cytoplasm"/>
    <property type="evidence" value="ECO:0007669"/>
    <property type="project" value="TreeGrafter"/>
</dbReference>
<dbReference type="SUPFAM" id="SSF55729">
    <property type="entry name" value="Acyl-CoA N-acyltransferases (Nat)"/>
    <property type="match status" value="1"/>
</dbReference>
<protein>
    <recommendedName>
        <fullName evidence="1">N-acetyltransferase domain-containing protein</fullName>
    </recommendedName>
</protein>
<dbReference type="InterPro" id="IPR000182">
    <property type="entry name" value="GNAT_dom"/>
</dbReference>
<evidence type="ECO:0000313" key="3">
    <source>
        <dbReference type="Proteomes" id="UP000051804"/>
    </source>
</evidence>
<dbReference type="Proteomes" id="UP000051804">
    <property type="component" value="Unassembled WGS sequence"/>
</dbReference>
<sequence>MKVELVPAHPNLAPALFAVVDASRDFLGEWLTWTATTNSVADEVAFLAAQAAEHAAGTGHMFVIRADGHAVGGIDLHNIDAQNRHAEVGYFLGRAHTGQGIMHTALVELENYAFGELGLHKLTIVAAKANVASRRVAERAGYDYIGDSPAELYLHERYYDAAVYVKIAARK</sequence>
<comment type="caution">
    <text evidence="2">The sequence shown here is derived from an EMBL/GenBank/DDBJ whole genome shotgun (WGS) entry which is preliminary data.</text>
</comment>
<dbReference type="STRING" id="1291734.FD02_GL000939"/>
<name>A0A0R1JSP9_9LACO</name>
<dbReference type="EMBL" id="AZDJ01000001">
    <property type="protein sequence ID" value="KRK74336.1"/>
    <property type="molecule type" value="Genomic_DNA"/>
</dbReference>
<dbReference type="OrthoDB" id="9784707at2"/>
<dbReference type="PROSITE" id="PS51186">
    <property type="entry name" value="GNAT"/>
    <property type="match status" value="1"/>
</dbReference>
<feature type="domain" description="N-acetyltransferase" evidence="1">
    <location>
        <begin position="3"/>
        <end position="170"/>
    </location>
</feature>
<dbReference type="GO" id="GO:1990189">
    <property type="term" value="F:protein N-terminal-serine acetyltransferase activity"/>
    <property type="evidence" value="ECO:0007669"/>
    <property type="project" value="TreeGrafter"/>
</dbReference>
<evidence type="ECO:0000313" key="2">
    <source>
        <dbReference type="EMBL" id="KRK74336.1"/>
    </source>
</evidence>
<reference evidence="2 3" key="1">
    <citation type="journal article" date="2015" name="Genome Announc.">
        <title>Expanding the biotechnology potential of lactobacilli through comparative genomics of 213 strains and associated genera.</title>
        <authorList>
            <person name="Sun Z."/>
            <person name="Harris H.M."/>
            <person name="McCann A."/>
            <person name="Guo C."/>
            <person name="Argimon S."/>
            <person name="Zhang W."/>
            <person name="Yang X."/>
            <person name="Jeffery I.B."/>
            <person name="Cooney J.C."/>
            <person name="Kagawa T.F."/>
            <person name="Liu W."/>
            <person name="Song Y."/>
            <person name="Salvetti E."/>
            <person name="Wrobel A."/>
            <person name="Rasinkangas P."/>
            <person name="Parkhill J."/>
            <person name="Rea M.C."/>
            <person name="O'Sullivan O."/>
            <person name="Ritari J."/>
            <person name="Douillard F.P."/>
            <person name="Paul Ross R."/>
            <person name="Yang R."/>
            <person name="Briner A.E."/>
            <person name="Felis G.E."/>
            <person name="de Vos W.M."/>
            <person name="Barrangou R."/>
            <person name="Klaenhammer T.R."/>
            <person name="Caufield P.W."/>
            <person name="Cui Y."/>
            <person name="Zhang H."/>
            <person name="O'Toole P.W."/>
        </authorList>
    </citation>
    <scope>NUCLEOTIDE SEQUENCE [LARGE SCALE GENOMIC DNA]</scope>
    <source>
        <strain evidence="2 3">JCM 17158</strain>
    </source>
</reference>
<organism evidence="2 3">
    <name type="scientific">Lacticaseibacillus nasuensis JCM 17158</name>
    <dbReference type="NCBI Taxonomy" id="1291734"/>
    <lineage>
        <taxon>Bacteria</taxon>
        <taxon>Bacillati</taxon>
        <taxon>Bacillota</taxon>
        <taxon>Bacilli</taxon>
        <taxon>Lactobacillales</taxon>
        <taxon>Lactobacillaceae</taxon>
        <taxon>Lacticaseibacillus</taxon>
    </lineage>
</organism>
<dbReference type="InterPro" id="IPR016181">
    <property type="entry name" value="Acyl_CoA_acyltransferase"/>
</dbReference>
<dbReference type="PATRIC" id="fig|1291734.4.peg.966"/>
<accession>A0A0R1JSP9</accession>
<evidence type="ECO:0000259" key="1">
    <source>
        <dbReference type="PROSITE" id="PS51186"/>
    </source>
</evidence>
<gene>
    <name evidence="2" type="ORF">FD02_GL000939</name>
</gene>
<dbReference type="PANTHER" id="PTHR43441">
    <property type="entry name" value="RIBOSOMAL-PROTEIN-SERINE ACETYLTRANSFERASE"/>
    <property type="match status" value="1"/>
</dbReference>
<proteinExistence type="predicted"/>
<dbReference type="AlphaFoldDB" id="A0A0R1JSP9"/>
<dbReference type="PANTHER" id="PTHR43441:SF2">
    <property type="entry name" value="FAMILY ACETYLTRANSFERASE, PUTATIVE (AFU_ORTHOLOGUE AFUA_7G00850)-RELATED"/>
    <property type="match status" value="1"/>
</dbReference>
<keyword evidence="3" id="KW-1185">Reference proteome</keyword>
<dbReference type="InterPro" id="IPR051908">
    <property type="entry name" value="Ribosomal_N-acetyltransferase"/>
</dbReference>
<dbReference type="RefSeq" id="WP_054723273.1">
    <property type="nucleotide sequence ID" value="NZ_AZDJ01000001.1"/>
</dbReference>